<dbReference type="Pfam" id="PF00005">
    <property type="entry name" value="ABC_tran"/>
    <property type="match status" value="1"/>
</dbReference>
<dbReference type="PANTHER" id="PTHR42734:SF5">
    <property type="entry name" value="IRON TRANSPORT SYSTEM ATP-BINDING PROTEIN HI_0361-RELATED"/>
    <property type="match status" value="1"/>
</dbReference>
<comment type="caution">
    <text evidence="7">The sequence shown here is derived from an EMBL/GenBank/DDBJ whole genome shotgun (WGS) entry which is preliminary data.</text>
</comment>
<dbReference type="InterPro" id="IPR050153">
    <property type="entry name" value="Metal_Ion_Import_ABC"/>
</dbReference>
<accession>A0ABS1SNP7</accession>
<keyword evidence="3" id="KW-0547">Nucleotide-binding</keyword>
<evidence type="ECO:0000256" key="1">
    <source>
        <dbReference type="ARBA" id="ARBA00005417"/>
    </source>
</evidence>
<keyword evidence="2" id="KW-0813">Transport</keyword>
<dbReference type="EMBL" id="QYAD01000002">
    <property type="protein sequence ID" value="MBL3689797.1"/>
    <property type="molecule type" value="Genomic_DNA"/>
</dbReference>
<dbReference type="Gene3D" id="3.40.50.300">
    <property type="entry name" value="P-loop containing nucleotide triphosphate hydrolases"/>
    <property type="match status" value="1"/>
</dbReference>
<sequence>MDHDVAIRATGIHAAYTRAPVLRGIDLTLEWGAVTALTGANGAGKSTLLEILAGARDPGSGTVIRAAPVALVVQRPLSPAQLPLTVADTVRIGASRPARHGRARRSRAEITAAVTSALESVDLVDLAHRPFGELSGGQRQRALIAQGLATGDRILFLDEPAAGLDVASRERTRGILATAAERGIAVCCVTHDAADWASADRWLRLEGGRIAEDWATSRSTPRSTPHAARRERAA</sequence>
<evidence type="ECO:0000259" key="6">
    <source>
        <dbReference type="PROSITE" id="PS50893"/>
    </source>
</evidence>
<dbReference type="GO" id="GO:0005524">
    <property type="term" value="F:ATP binding"/>
    <property type="evidence" value="ECO:0007669"/>
    <property type="project" value="UniProtKB-KW"/>
</dbReference>
<gene>
    <name evidence="7" type="ORF">D3226_07455</name>
</gene>
<dbReference type="PROSITE" id="PS50893">
    <property type="entry name" value="ABC_TRANSPORTER_2"/>
    <property type="match status" value="1"/>
</dbReference>
<evidence type="ECO:0000313" key="7">
    <source>
        <dbReference type="EMBL" id="MBL3689797.1"/>
    </source>
</evidence>
<evidence type="ECO:0000256" key="5">
    <source>
        <dbReference type="SAM" id="MobiDB-lite"/>
    </source>
</evidence>
<dbReference type="InterPro" id="IPR017871">
    <property type="entry name" value="ABC_transporter-like_CS"/>
</dbReference>
<dbReference type="RefSeq" id="WP_202381829.1">
    <property type="nucleotide sequence ID" value="NZ_BAAAMA010000002.1"/>
</dbReference>
<dbReference type="SMART" id="SM00382">
    <property type="entry name" value="AAA"/>
    <property type="match status" value="1"/>
</dbReference>
<evidence type="ECO:0000256" key="2">
    <source>
        <dbReference type="ARBA" id="ARBA00022448"/>
    </source>
</evidence>
<comment type="similarity">
    <text evidence="1">Belongs to the ABC transporter superfamily.</text>
</comment>
<protein>
    <submittedName>
        <fullName evidence="7">ATP-binding cassette domain-containing protein</fullName>
    </submittedName>
</protein>
<dbReference type="PROSITE" id="PS00211">
    <property type="entry name" value="ABC_TRANSPORTER_1"/>
    <property type="match status" value="1"/>
</dbReference>
<proteinExistence type="inferred from homology"/>
<dbReference type="InterPro" id="IPR003439">
    <property type="entry name" value="ABC_transporter-like_ATP-bd"/>
</dbReference>
<keyword evidence="4 7" id="KW-0067">ATP-binding</keyword>
<organism evidence="7 8">
    <name type="scientific">Leucobacter chromiireducens subsp. chromiireducens</name>
    <dbReference type="NCBI Taxonomy" id="660067"/>
    <lineage>
        <taxon>Bacteria</taxon>
        <taxon>Bacillati</taxon>
        <taxon>Actinomycetota</taxon>
        <taxon>Actinomycetes</taxon>
        <taxon>Micrococcales</taxon>
        <taxon>Microbacteriaceae</taxon>
        <taxon>Leucobacter</taxon>
    </lineage>
</organism>
<dbReference type="PANTHER" id="PTHR42734">
    <property type="entry name" value="METAL TRANSPORT SYSTEM ATP-BINDING PROTEIN TM_0124-RELATED"/>
    <property type="match status" value="1"/>
</dbReference>
<keyword evidence="8" id="KW-1185">Reference proteome</keyword>
<dbReference type="SUPFAM" id="SSF52540">
    <property type="entry name" value="P-loop containing nucleoside triphosphate hydrolases"/>
    <property type="match status" value="1"/>
</dbReference>
<name>A0ABS1SNP7_9MICO</name>
<reference evidence="7 8" key="1">
    <citation type="submission" date="2018-09" db="EMBL/GenBank/DDBJ databases">
        <title>Comparative genomics of Leucobacter spp.</title>
        <authorList>
            <person name="Reis A.C."/>
            <person name="Kolvenbach B.A."/>
            <person name="Corvini P.F.X."/>
            <person name="Nunes O.C."/>
        </authorList>
    </citation>
    <scope>NUCLEOTIDE SEQUENCE [LARGE SCALE GENOMIC DNA]</scope>
    <source>
        <strain evidence="7 8">L-1</strain>
    </source>
</reference>
<feature type="domain" description="ABC transporter" evidence="6">
    <location>
        <begin position="7"/>
        <end position="232"/>
    </location>
</feature>
<dbReference type="InterPro" id="IPR027417">
    <property type="entry name" value="P-loop_NTPase"/>
</dbReference>
<evidence type="ECO:0000256" key="3">
    <source>
        <dbReference type="ARBA" id="ARBA00022741"/>
    </source>
</evidence>
<feature type="region of interest" description="Disordered" evidence="5">
    <location>
        <begin position="215"/>
        <end position="234"/>
    </location>
</feature>
<dbReference type="Proteomes" id="UP001646141">
    <property type="component" value="Unassembled WGS sequence"/>
</dbReference>
<evidence type="ECO:0000256" key="4">
    <source>
        <dbReference type="ARBA" id="ARBA00022840"/>
    </source>
</evidence>
<dbReference type="InterPro" id="IPR003593">
    <property type="entry name" value="AAA+_ATPase"/>
</dbReference>
<evidence type="ECO:0000313" key="8">
    <source>
        <dbReference type="Proteomes" id="UP001646141"/>
    </source>
</evidence>